<comment type="caution">
    <text evidence="3">The sequence shown here is derived from an EMBL/GenBank/DDBJ whole genome shotgun (WGS) entry which is preliminary data.</text>
</comment>
<dbReference type="Proteomes" id="UP000345527">
    <property type="component" value="Unassembled WGS sequence"/>
</dbReference>
<dbReference type="Pfam" id="PF00583">
    <property type="entry name" value="Acetyltransf_1"/>
    <property type="match status" value="1"/>
</dbReference>
<dbReference type="OrthoDB" id="3233684at2"/>
<evidence type="ECO:0000259" key="1">
    <source>
        <dbReference type="PROSITE" id="PS51186"/>
    </source>
</evidence>
<dbReference type="RefSeq" id="WP_150353055.1">
    <property type="nucleotide sequence ID" value="NZ_RZNZ01000003.1"/>
</dbReference>
<dbReference type="SUPFAM" id="SSF55729">
    <property type="entry name" value="Acyl-CoA N-acyltransferases (Nat)"/>
    <property type="match status" value="1"/>
</dbReference>
<evidence type="ECO:0000313" key="5">
    <source>
        <dbReference type="Proteomes" id="UP000374630"/>
    </source>
</evidence>
<keyword evidence="5" id="KW-1185">Reference proteome</keyword>
<evidence type="ECO:0000313" key="3">
    <source>
        <dbReference type="EMBL" id="KAA8824733.1"/>
    </source>
</evidence>
<dbReference type="Proteomes" id="UP000374630">
    <property type="component" value="Unassembled WGS sequence"/>
</dbReference>
<dbReference type="CDD" id="cd04301">
    <property type="entry name" value="NAT_SF"/>
    <property type="match status" value="1"/>
</dbReference>
<dbReference type="PROSITE" id="PS51186">
    <property type="entry name" value="GNAT"/>
    <property type="match status" value="1"/>
</dbReference>
<dbReference type="InterPro" id="IPR016181">
    <property type="entry name" value="Acyl_CoA_acyltransferase"/>
</dbReference>
<evidence type="ECO:0000313" key="2">
    <source>
        <dbReference type="EMBL" id="KAA8821653.1"/>
    </source>
</evidence>
<evidence type="ECO:0000313" key="4">
    <source>
        <dbReference type="Proteomes" id="UP000345527"/>
    </source>
</evidence>
<dbReference type="EMBL" id="RZOA01000001">
    <property type="protein sequence ID" value="KAA8824733.1"/>
    <property type="molecule type" value="Genomic_DNA"/>
</dbReference>
<accession>A0A5J5DXV4</accession>
<reference evidence="4 5" key="1">
    <citation type="journal article" date="2019" name="Syst. Appl. Microbiol.">
        <title>Characterization of Bifidobacterium species in feaces of the Egyptian fruit bat: Description of B. vespertilionis sp. nov. and B. rousetti sp. nov.</title>
        <authorList>
            <person name="Modesto M."/>
            <person name="Satti M."/>
            <person name="Watanabe K."/>
            <person name="Puglisi E."/>
            <person name="Morelli L."/>
            <person name="Huang C.-H."/>
            <person name="Liou J.-S."/>
            <person name="Miyashita M."/>
            <person name="Tamura T."/>
            <person name="Saito S."/>
            <person name="Mori K."/>
            <person name="Huang L."/>
            <person name="Sciavilla P."/>
            <person name="Sandri C."/>
            <person name="Spiezio C."/>
            <person name="Vitali F."/>
            <person name="Cavalieri D."/>
            <person name="Perpetuini G."/>
            <person name="Tofalo R."/>
            <person name="Bonetti A."/>
            <person name="Arita M."/>
            <person name="Mattarelli P."/>
        </authorList>
    </citation>
    <scope>NUCLEOTIDE SEQUENCE [LARGE SCALE GENOMIC DNA]</scope>
    <source>
        <strain evidence="2 5">RST16</strain>
        <strain evidence="3 4">RST8</strain>
    </source>
</reference>
<protein>
    <submittedName>
        <fullName evidence="3">GNAT family N-acetyltransferase</fullName>
    </submittedName>
</protein>
<gene>
    <name evidence="3" type="ORF">EM848_00525</name>
    <name evidence="2" type="ORF">EMO90_03230</name>
</gene>
<dbReference type="Gene3D" id="3.40.630.30">
    <property type="match status" value="1"/>
</dbReference>
<name>A0A5J5DXV4_9BIFI</name>
<keyword evidence="3" id="KW-0808">Transferase</keyword>
<feature type="domain" description="N-acetyltransferase" evidence="1">
    <location>
        <begin position="17"/>
        <end position="173"/>
    </location>
</feature>
<dbReference type="GO" id="GO:0016747">
    <property type="term" value="F:acyltransferase activity, transferring groups other than amino-acyl groups"/>
    <property type="evidence" value="ECO:0007669"/>
    <property type="project" value="InterPro"/>
</dbReference>
<dbReference type="EMBL" id="RZNZ01000003">
    <property type="protein sequence ID" value="KAA8821653.1"/>
    <property type="molecule type" value="Genomic_DNA"/>
</dbReference>
<dbReference type="InterPro" id="IPR000182">
    <property type="entry name" value="GNAT_dom"/>
</dbReference>
<dbReference type="AlphaFoldDB" id="A0A5J5DXV4"/>
<sequence length="174" mass="19542">MVVRLRFAEKSDQESFITFTCTSPVPANRQVNGVWVKGEKLHPEPWALLVQKLIHNSPVYHDKDCWIRVGVDDQTGNLASYCAVVHKGDGVYEIAIIAVSRKLRGLGLGTQALRDAISTATHDAVHRNLDPVFVATIDENNRASAHLFASFGFQLIKTYDPDRHGFTFNLWARR</sequence>
<proteinExistence type="predicted"/>
<organism evidence="3 4">
    <name type="scientific">Bifidobacterium vespertilionis</name>
    <dbReference type="NCBI Taxonomy" id="2562524"/>
    <lineage>
        <taxon>Bacteria</taxon>
        <taxon>Bacillati</taxon>
        <taxon>Actinomycetota</taxon>
        <taxon>Actinomycetes</taxon>
        <taxon>Bifidobacteriales</taxon>
        <taxon>Bifidobacteriaceae</taxon>
        <taxon>Bifidobacterium</taxon>
    </lineage>
</organism>